<dbReference type="EMBL" id="CAJVPJ010001213">
    <property type="protein sequence ID" value="CAG8581300.1"/>
    <property type="molecule type" value="Genomic_DNA"/>
</dbReference>
<comment type="caution">
    <text evidence="2">The sequence shown here is derived from an EMBL/GenBank/DDBJ whole genome shotgun (WGS) entry which is preliminary data.</text>
</comment>
<accession>A0A9N9G329</accession>
<sequence length="132" mass="15000">MAGGYGERYCASEGIPRIYHCTSCANISFSEDQFSEYHTQQTDGTYTGDESDRGTDEDVQERHSDKVDEELQEKRNDRDDVTSTPPTKKSKSLYESPYSPSLSEVEILPSLTTDPHLQHEQTQQAHTLSRHK</sequence>
<keyword evidence="3" id="KW-1185">Reference proteome</keyword>
<feature type="compositionally biased region" description="Polar residues" evidence="1">
    <location>
        <begin position="35"/>
        <end position="45"/>
    </location>
</feature>
<organism evidence="2 3">
    <name type="scientific">Paraglomus occultum</name>
    <dbReference type="NCBI Taxonomy" id="144539"/>
    <lineage>
        <taxon>Eukaryota</taxon>
        <taxon>Fungi</taxon>
        <taxon>Fungi incertae sedis</taxon>
        <taxon>Mucoromycota</taxon>
        <taxon>Glomeromycotina</taxon>
        <taxon>Glomeromycetes</taxon>
        <taxon>Paraglomerales</taxon>
        <taxon>Paraglomeraceae</taxon>
        <taxon>Paraglomus</taxon>
    </lineage>
</organism>
<dbReference type="Proteomes" id="UP000789572">
    <property type="component" value="Unassembled WGS sequence"/>
</dbReference>
<feature type="compositionally biased region" description="Basic and acidic residues" evidence="1">
    <location>
        <begin position="50"/>
        <end position="66"/>
    </location>
</feature>
<feature type="compositionally biased region" description="Polar residues" evidence="1">
    <location>
        <begin position="110"/>
        <end position="132"/>
    </location>
</feature>
<feature type="compositionally biased region" description="Low complexity" evidence="1">
    <location>
        <begin position="93"/>
        <end position="104"/>
    </location>
</feature>
<gene>
    <name evidence="2" type="ORF">POCULU_LOCUS6503</name>
</gene>
<evidence type="ECO:0000313" key="3">
    <source>
        <dbReference type="Proteomes" id="UP000789572"/>
    </source>
</evidence>
<name>A0A9N9G329_9GLOM</name>
<protein>
    <submittedName>
        <fullName evidence="2">7050_t:CDS:1</fullName>
    </submittedName>
</protein>
<evidence type="ECO:0000256" key="1">
    <source>
        <dbReference type="SAM" id="MobiDB-lite"/>
    </source>
</evidence>
<reference evidence="2" key="1">
    <citation type="submission" date="2021-06" db="EMBL/GenBank/DDBJ databases">
        <authorList>
            <person name="Kallberg Y."/>
            <person name="Tangrot J."/>
            <person name="Rosling A."/>
        </authorList>
    </citation>
    <scope>NUCLEOTIDE SEQUENCE</scope>
    <source>
        <strain evidence="2">IA702</strain>
    </source>
</reference>
<proteinExistence type="predicted"/>
<feature type="region of interest" description="Disordered" evidence="1">
    <location>
        <begin position="35"/>
        <end position="132"/>
    </location>
</feature>
<feature type="compositionally biased region" description="Basic and acidic residues" evidence="1">
    <location>
        <begin position="72"/>
        <end position="81"/>
    </location>
</feature>
<dbReference type="OrthoDB" id="2443197at2759"/>
<evidence type="ECO:0000313" key="2">
    <source>
        <dbReference type="EMBL" id="CAG8581300.1"/>
    </source>
</evidence>
<dbReference type="AlphaFoldDB" id="A0A9N9G329"/>